<dbReference type="Pfam" id="PF01545">
    <property type="entry name" value="Cation_efflux"/>
    <property type="match status" value="1"/>
</dbReference>
<dbReference type="Gene3D" id="1.20.1510.10">
    <property type="entry name" value="Cation efflux protein transmembrane domain"/>
    <property type="match status" value="1"/>
</dbReference>
<evidence type="ECO:0000313" key="13">
    <source>
        <dbReference type="Proteomes" id="UP000557307"/>
    </source>
</evidence>
<dbReference type="SUPFAM" id="SSF161111">
    <property type="entry name" value="Cation efflux protein transmembrane domain-like"/>
    <property type="match status" value="1"/>
</dbReference>
<keyword evidence="5" id="KW-0864">Zinc transport</keyword>
<evidence type="ECO:0000256" key="5">
    <source>
        <dbReference type="ARBA" id="ARBA00022906"/>
    </source>
</evidence>
<evidence type="ECO:0000256" key="4">
    <source>
        <dbReference type="ARBA" id="ARBA00022692"/>
    </source>
</evidence>
<feature type="transmembrane region" description="Helical" evidence="9">
    <location>
        <begin position="85"/>
        <end position="109"/>
    </location>
</feature>
<dbReference type="RefSeq" id="WP_184177918.1">
    <property type="nucleotide sequence ID" value="NZ_JACHGF010000010.1"/>
</dbReference>
<protein>
    <submittedName>
        <fullName evidence="12">Cobalt-zinc-cadmium efflux system protein</fullName>
    </submittedName>
</protein>
<dbReference type="PANTHER" id="PTHR11562">
    <property type="entry name" value="CATION EFFLUX PROTEIN/ ZINC TRANSPORTER"/>
    <property type="match status" value="1"/>
</dbReference>
<evidence type="ECO:0000256" key="6">
    <source>
        <dbReference type="ARBA" id="ARBA00022989"/>
    </source>
</evidence>
<name>A0A840U3B8_9BACT</name>
<dbReference type="AlphaFoldDB" id="A0A840U3B8"/>
<dbReference type="PANTHER" id="PTHR11562:SF17">
    <property type="entry name" value="RE54080P-RELATED"/>
    <property type="match status" value="1"/>
</dbReference>
<keyword evidence="3" id="KW-0813">Transport</keyword>
<organism evidence="12 13">
    <name type="scientific">Rhabdobacter roseus</name>
    <dbReference type="NCBI Taxonomy" id="1655419"/>
    <lineage>
        <taxon>Bacteria</taxon>
        <taxon>Pseudomonadati</taxon>
        <taxon>Bacteroidota</taxon>
        <taxon>Cytophagia</taxon>
        <taxon>Cytophagales</taxon>
        <taxon>Cytophagaceae</taxon>
        <taxon>Rhabdobacter</taxon>
    </lineage>
</organism>
<feature type="transmembrane region" description="Helical" evidence="9">
    <location>
        <begin position="157"/>
        <end position="178"/>
    </location>
</feature>
<dbReference type="Pfam" id="PF16916">
    <property type="entry name" value="ZT_dimer"/>
    <property type="match status" value="1"/>
</dbReference>
<proteinExistence type="inferred from homology"/>
<feature type="transmembrane region" description="Helical" evidence="9">
    <location>
        <begin position="184"/>
        <end position="206"/>
    </location>
</feature>
<sequence>MEHHHHHHGHSHAPTLTHLNRAFLVGIGLNSIFVLVEFGAGYWYNSLALISDAGHNLSDVASLVLALLAYKLAKVPPTSTFTYGYRKTTVLVSLLNAVILLMAIGVIAWESLERLKYPREVAGGSVALVAGIGIVINSLTAFLFFKDKDKDLNIKGAYLHMAADALVSLGVLVAGVVITYTHYYWLDTAVSLAIVVVIFFSTWGLLRDSLVLSLDGVPHGIDLAKVKEALQHYPEIREVHHLHVWAISTTQNALTAHLVVEDGYQMASFVQLKARLRHDLEHLNIQHATLEPETNQERCQTDEC</sequence>
<comment type="caution">
    <text evidence="12">The sequence shown here is derived from an EMBL/GenBank/DDBJ whole genome shotgun (WGS) entry which is preliminary data.</text>
</comment>
<dbReference type="EMBL" id="JACHGF010000010">
    <property type="protein sequence ID" value="MBB5286610.1"/>
    <property type="molecule type" value="Genomic_DNA"/>
</dbReference>
<evidence type="ECO:0000256" key="2">
    <source>
        <dbReference type="ARBA" id="ARBA00008873"/>
    </source>
</evidence>
<keyword evidence="13" id="KW-1185">Reference proteome</keyword>
<accession>A0A840U3B8</accession>
<evidence type="ECO:0000259" key="10">
    <source>
        <dbReference type="Pfam" id="PF01545"/>
    </source>
</evidence>
<dbReference type="Proteomes" id="UP000557307">
    <property type="component" value="Unassembled WGS sequence"/>
</dbReference>
<keyword evidence="8 9" id="KW-0472">Membrane</keyword>
<keyword evidence="4 9" id="KW-0812">Transmembrane</keyword>
<dbReference type="InterPro" id="IPR002524">
    <property type="entry name" value="Cation_efflux"/>
</dbReference>
<evidence type="ECO:0000313" key="12">
    <source>
        <dbReference type="EMBL" id="MBB5286610.1"/>
    </source>
</evidence>
<dbReference type="InterPro" id="IPR050681">
    <property type="entry name" value="CDF/SLC30A"/>
</dbReference>
<keyword evidence="6 9" id="KW-1133">Transmembrane helix</keyword>
<evidence type="ECO:0000256" key="9">
    <source>
        <dbReference type="SAM" id="Phobius"/>
    </source>
</evidence>
<dbReference type="NCBIfam" id="TIGR01297">
    <property type="entry name" value="CDF"/>
    <property type="match status" value="1"/>
</dbReference>
<dbReference type="GO" id="GO:0005886">
    <property type="term" value="C:plasma membrane"/>
    <property type="evidence" value="ECO:0007669"/>
    <property type="project" value="TreeGrafter"/>
</dbReference>
<dbReference type="InterPro" id="IPR036837">
    <property type="entry name" value="Cation_efflux_CTD_sf"/>
</dbReference>
<dbReference type="InterPro" id="IPR058533">
    <property type="entry name" value="Cation_efflux_TM"/>
</dbReference>
<keyword evidence="5" id="KW-0862">Zinc</keyword>
<feature type="transmembrane region" description="Helical" evidence="9">
    <location>
        <begin position="121"/>
        <end position="145"/>
    </location>
</feature>
<feature type="transmembrane region" description="Helical" evidence="9">
    <location>
        <begin position="21"/>
        <end position="44"/>
    </location>
</feature>
<evidence type="ECO:0000256" key="3">
    <source>
        <dbReference type="ARBA" id="ARBA00022448"/>
    </source>
</evidence>
<dbReference type="GO" id="GO:0005385">
    <property type="term" value="F:zinc ion transmembrane transporter activity"/>
    <property type="evidence" value="ECO:0007669"/>
    <property type="project" value="TreeGrafter"/>
</dbReference>
<keyword evidence="7" id="KW-0406">Ion transport</keyword>
<reference evidence="12 13" key="1">
    <citation type="submission" date="2020-08" db="EMBL/GenBank/DDBJ databases">
        <title>Genomic Encyclopedia of Type Strains, Phase IV (KMG-IV): sequencing the most valuable type-strain genomes for metagenomic binning, comparative biology and taxonomic classification.</title>
        <authorList>
            <person name="Goeker M."/>
        </authorList>
    </citation>
    <scope>NUCLEOTIDE SEQUENCE [LARGE SCALE GENOMIC DNA]</scope>
    <source>
        <strain evidence="12 13">DSM 105074</strain>
    </source>
</reference>
<evidence type="ECO:0000259" key="11">
    <source>
        <dbReference type="Pfam" id="PF16916"/>
    </source>
</evidence>
<dbReference type="InterPro" id="IPR027470">
    <property type="entry name" value="Cation_efflux_CTD"/>
</dbReference>
<feature type="domain" description="Cation efflux protein cytoplasmic" evidence="11">
    <location>
        <begin position="218"/>
        <end position="266"/>
    </location>
</feature>
<comment type="subcellular location">
    <subcellularLocation>
        <location evidence="1">Membrane</location>
        <topology evidence="1">Multi-pass membrane protein</topology>
    </subcellularLocation>
</comment>
<dbReference type="SUPFAM" id="SSF160240">
    <property type="entry name" value="Cation efflux protein cytoplasmic domain-like"/>
    <property type="match status" value="1"/>
</dbReference>
<feature type="domain" description="Cation efflux protein transmembrane" evidence="10">
    <location>
        <begin position="24"/>
        <end position="210"/>
    </location>
</feature>
<dbReference type="InterPro" id="IPR027469">
    <property type="entry name" value="Cation_efflux_TMD_sf"/>
</dbReference>
<comment type="similarity">
    <text evidence="2">Belongs to the cation diffusion facilitator (CDF) transporter (TC 2.A.4) family. SLC30A subfamily.</text>
</comment>
<evidence type="ECO:0000256" key="1">
    <source>
        <dbReference type="ARBA" id="ARBA00004141"/>
    </source>
</evidence>
<gene>
    <name evidence="12" type="ORF">HNQ92_004771</name>
</gene>
<evidence type="ECO:0000256" key="8">
    <source>
        <dbReference type="ARBA" id="ARBA00023136"/>
    </source>
</evidence>
<evidence type="ECO:0000256" key="7">
    <source>
        <dbReference type="ARBA" id="ARBA00023065"/>
    </source>
</evidence>